<dbReference type="InterPro" id="IPR021215">
    <property type="entry name" value="DUF2752"/>
</dbReference>
<accession>A0A9D1G940</accession>
<feature type="transmembrane region" description="Helical" evidence="1">
    <location>
        <begin position="82"/>
        <end position="99"/>
    </location>
</feature>
<sequence length="103" mass="11963">MALLFFIFNIKICPIQLLFSIPCPGCGLTRSFICLLQGDVKQSLYYNILGLVFVLSGIIGIIVSLFDRQKFILRWLKKHRRIVLIFVICLTGITWYFNICHHL</sequence>
<dbReference type="AlphaFoldDB" id="A0A9D1G940"/>
<keyword evidence="1" id="KW-0812">Transmembrane</keyword>
<dbReference type="Proteomes" id="UP000886893">
    <property type="component" value="Unassembled WGS sequence"/>
</dbReference>
<protein>
    <submittedName>
        <fullName evidence="2">DUF2752 domain-containing protein</fullName>
    </submittedName>
</protein>
<evidence type="ECO:0000256" key="1">
    <source>
        <dbReference type="SAM" id="Phobius"/>
    </source>
</evidence>
<gene>
    <name evidence="2" type="ORF">IAD04_06350</name>
</gene>
<reference evidence="2" key="1">
    <citation type="submission" date="2020-10" db="EMBL/GenBank/DDBJ databases">
        <authorList>
            <person name="Gilroy R."/>
        </authorList>
    </citation>
    <scope>NUCLEOTIDE SEQUENCE</scope>
    <source>
        <strain evidence="2">14508</strain>
    </source>
</reference>
<dbReference type="Pfam" id="PF10825">
    <property type="entry name" value="DUF2752"/>
    <property type="match status" value="1"/>
</dbReference>
<comment type="caution">
    <text evidence="2">The sequence shown here is derived from an EMBL/GenBank/DDBJ whole genome shotgun (WGS) entry which is preliminary data.</text>
</comment>
<reference evidence="2" key="2">
    <citation type="journal article" date="2021" name="PeerJ">
        <title>Extensive microbial diversity within the chicken gut microbiome revealed by metagenomics and culture.</title>
        <authorList>
            <person name="Gilroy R."/>
            <person name="Ravi A."/>
            <person name="Getino M."/>
            <person name="Pursley I."/>
            <person name="Horton D.L."/>
            <person name="Alikhan N.F."/>
            <person name="Baker D."/>
            <person name="Gharbi K."/>
            <person name="Hall N."/>
            <person name="Watson M."/>
            <person name="Adriaenssens E.M."/>
            <person name="Foster-Nyarko E."/>
            <person name="Jarju S."/>
            <person name="Secka A."/>
            <person name="Antonio M."/>
            <person name="Oren A."/>
            <person name="Chaudhuri R.R."/>
            <person name="La Ragione R."/>
            <person name="Hildebrand F."/>
            <person name="Pallen M.J."/>
        </authorList>
    </citation>
    <scope>NUCLEOTIDE SEQUENCE</scope>
    <source>
        <strain evidence="2">14508</strain>
    </source>
</reference>
<name>A0A9D1G940_9FIRM</name>
<keyword evidence="1" id="KW-0472">Membrane</keyword>
<feature type="transmembrane region" description="Helical" evidence="1">
    <location>
        <begin position="44"/>
        <end position="66"/>
    </location>
</feature>
<organism evidence="2 3">
    <name type="scientific">Candidatus Caccosoma faecigallinarum</name>
    <dbReference type="NCBI Taxonomy" id="2840720"/>
    <lineage>
        <taxon>Bacteria</taxon>
        <taxon>Bacillati</taxon>
        <taxon>Bacillota</taxon>
        <taxon>Bacillota incertae sedis</taxon>
        <taxon>Candidatus Caccosoma</taxon>
    </lineage>
</organism>
<evidence type="ECO:0000313" key="3">
    <source>
        <dbReference type="Proteomes" id="UP000886893"/>
    </source>
</evidence>
<proteinExistence type="predicted"/>
<keyword evidence="1" id="KW-1133">Transmembrane helix</keyword>
<dbReference type="EMBL" id="DVKI01000198">
    <property type="protein sequence ID" value="HIT17971.1"/>
    <property type="molecule type" value="Genomic_DNA"/>
</dbReference>
<evidence type="ECO:0000313" key="2">
    <source>
        <dbReference type="EMBL" id="HIT17971.1"/>
    </source>
</evidence>